<evidence type="ECO:0008006" key="4">
    <source>
        <dbReference type="Google" id="ProtNLM"/>
    </source>
</evidence>
<keyword evidence="1" id="KW-0812">Transmembrane</keyword>
<dbReference type="KEGG" id="mlut:JET14_03060"/>
<dbReference type="AlphaFoldDB" id="A0A7T7KMR1"/>
<evidence type="ECO:0000313" key="3">
    <source>
        <dbReference type="Proteomes" id="UP000596083"/>
    </source>
</evidence>
<name>A0A7T7KMR1_9HYPH</name>
<evidence type="ECO:0000256" key="1">
    <source>
        <dbReference type="SAM" id="Phobius"/>
    </source>
</evidence>
<dbReference type="EMBL" id="CP066786">
    <property type="protein sequence ID" value="QQM31174.1"/>
    <property type="molecule type" value="Genomic_DNA"/>
</dbReference>
<feature type="transmembrane region" description="Helical" evidence="1">
    <location>
        <begin position="109"/>
        <end position="138"/>
    </location>
</feature>
<dbReference type="RefSeq" id="WP_200336748.1">
    <property type="nucleotide sequence ID" value="NZ_CP066786.1"/>
</dbReference>
<keyword evidence="1" id="KW-1133">Transmembrane helix</keyword>
<keyword evidence="1" id="KW-0472">Membrane</keyword>
<feature type="transmembrane region" description="Helical" evidence="1">
    <location>
        <begin position="201"/>
        <end position="226"/>
    </location>
</feature>
<sequence length="287" mass="30346">MTFGGRLKAVMGGSLGLFFSNIVVALRIAWPWGLLVFLVSLFAPAEPQHFEVETVTTPQALLFIIGFVVMAAIYAIAFASVAVAWHLHGLLGEMPKPFPIRFARRELRFLGQGILVGLVMFLIGLPVGLAFGILTAILSHSGGFGVAVLAIAGLVGYFTIISVAMRYSLILPATAIDQDFGLGGAFWRGEGFGLPMAITNVVIALLVALLSLALQFGVAALAALYLTVAPAALAPTVGAFVTVVATFFDTATSFFTIVAGLAVVTTGYRLGYESRGYDIYGNRFDTD</sequence>
<evidence type="ECO:0000313" key="2">
    <source>
        <dbReference type="EMBL" id="QQM31174.1"/>
    </source>
</evidence>
<protein>
    <recommendedName>
        <fullName evidence="4">DUF4013 domain-containing protein</fullName>
    </recommendedName>
</protein>
<organism evidence="2 3">
    <name type="scientific">Martelella lutilitoris</name>
    <dbReference type="NCBI Taxonomy" id="2583532"/>
    <lineage>
        <taxon>Bacteria</taxon>
        <taxon>Pseudomonadati</taxon>
        <taxon>Pseudomonadota</taxon>
        <taxon>Alphaproteobacteria</taxon>
        <taxon>Hyphomicrobiales</taxon>
        <taxon>Aurantimonadaceae</taxon>
        <taxon>Martelella</taxon>
    </lineage>
</organism>
<dbReference type="Proteomes" id="UP000596083">
    <property type="component" value="Chromosome"/>
</dbReference>
<feature type="transmembrane region" description="Helical" evidence="1">
    <location>
        <begin position="60"/>
        <end position="88"/>
    </location>
</feature>
<accession>A0A7T7KMR1</accession>
<feature type="transmembrane region" description="Helical" evidence="1">
    <location>
        <begin position="238"/>
        <end position="265"/>
    </location>
</feature>
<feature type="transmembrane region" description="Helical" evidence="1">
    <location>
        <begin position="144"/>
        <end position="164"/>
    </location>
</feature>
<reference evidence="2 3" key="1">
    <citation type="submission" date="2020-12" db="EMBL/GenBank/DDBJ databases">
        <authorList>
            <person name="Zheng R.K."/>
            <person name="Sun C.M."/>
        </authorList>
    </citation>
    <scope>NUCLEOTIDE SEQUENCE [LARGE SCALE GENOMIC DNA]</scope>
    <source>
        <strain evidence="2 3">ZRK001</strain>
    </source>
</reference>
<proteinExistence type="predicted"/>
<gene>
    <name evidence="2" type="ORF">JET14_03060</name>
</gene>
<feature type="transmembrane region" description="Helical" evidence="1">
    <location>
        <begin position="12"/>
        <end position="40"/>
    </location>
</feature>